<feature type="transmembrane region" description="Helical" evidence="1">
    <location>
        <begin position="338"/>
        <end position="360"/>
    </location>
</feature>
<keyword evidence="1" id="KW-0472">Membrane</keyword>
<feature type="transmembrane region" description="Helical" evidence="1">
    <location>
        <begin position="14"/>
        <end position="34"/>
    </location>
</feature>
<keyword evidence="1" id="KW-0812">Transmembrane</keyword>
<keyword evidence="1" id="KW-1133">Transmembrane helix</keyword>
<dbReference type="EMBL" id="BTSY01000004">
    <property type="protein sequence ID" value="GMT23989.1"/>
    <property type="molecule type" value="Genomic_DNA"/>
</dbReference>
<organism evidence="2 3">
    <name type="scientific">Pristionchus fissidentatus</name>
    <dbReference type="NCBI Taxonomy" id="1538716"/>
    <lineage>
        <taxon>Eukaryota</taxon>
        <taxon>Metazoa</taxon>
        <taxon>Ecdysozoa</taxon>
        <taxon>Nematoda</taxon>
        <taxon>Chromadorea</taxon>
        <taxon>Rhabditida</taxon>
        <taxon>Rhabditina</taxon>
        <taxon>Diplogasteromorpha</taxon>
        <taxon>Diplogasteroidea</taxon>
        <taxon>Neodiplogasteridae</taxon>
        <taxon>Pristionchus</taxon>
    </lineage>
</organism>
<keyword evidence="3" id="KW-1185">Reference proteome</keyword>
<name>A0AAV5VWN1_9BILA</name>
<sequence>MPREYPIPNWIVPLFRLIFVLSLCCFILDISIFLHPVSRTACDHEFEFSDDSNIIPCEKAQKHNDALIDGFIKRMEKGVTQWKLSNWNESIKEDNMYVKGLIDYQFALTHNREHPILLAQWYAKNNNFTKCMQMVEKNMKKEKYKLEVEYCAEAQYFYKEHGKMSPPVSAMAYIKTIEEIPLFHSFLTGNYRGIVAEYLGMGEGYKGIQYRVEQARRTKKSKLMDDLLNSEIEQSTYRTKALSRILEALNRMSECDPNYGDTWDEYFRRALYSPQLDLKCQWNTLTKSQLVYRGLDEINTAGCFNMGGSWKFLKLYLYLSFFSFAYITASNANRYWVYLQWWTAAVFLGAFFDQFVNLLYC</sequence>
<proteinExistence type="predicted"/>
<evidence type="ECO:0000313" key="2">
    <source>
        <dbReference type="EMBL" id="GMT23989.1"/>
    </source>
</evidence>
<dbReference type="AlphaFoldDB" id="A0AAV5VWN1"/>
<evidence type="ECO:0000313" key="3">
    <source>
        <dbReference type="Proteomes" id="UP001432322"/>
    </source>
</evidence>
<feature type="transmembrane region" description="Helical" evidence="1">
    <location>
        <begin position="315"/>
        <end position="332"/>
    </location>
</feature>
<dbReference type="Proteomes" id="UP001432322">
    <property type="component" value="Unassembled WGS sequence"/>
</dbReference>
<comment type="caution">
    <text evidence="2">The sequence shown here is derived from an EMBL/GenBank/DDBJ whole genome shotgun (WGS) entry which is preliminary data.</text>
</comment>
<accession>A0AAV5VWN1</accession>
<gene>
    <name evidence="2" type="ORF">PFISCL1PPCAC_15286</name>
</gene>
<protein>
    <submittedName>
        <fullName evidence="2">Uncharacterized protein</fullName>
    </submittedName>
</protein>
<evidence type="ECO:0000256" key="1">
    <source>
        <dbReference type="SAM" id="Phobius"/>
    </source>
</evidence>
<reference evidence="2" key="1">
    <citation type="submission" date="2023-10" db="EMBL/GenBank/DDBJ databases">
        <title>Genome assembly of Pristionchus species.</title>
        <authorList>
            <person name="Yoshida K."/>
            <person name="Sommer R.J."/>
        </authorList>
    </citation>
    <scope>NUCLEOTIDE SEQUENCE</scope>
    <source>
        <strain evidence="2">RS5133</strain>
    </source>
</reference>